<protein>
    <submittedName>
        <fullName evidence="2">Uncharacterized protein</fullName>
    </submittedName>
</protein>
<feature type="compositionally biased region" description="Low complexity" evidence="1">
    <location>
        <begin position="129"/>
        <end position="141"/>
    </location>
</feature>
<dbReference type="Proteomes" id="UP001218188">
    <property type="component" value="Unassembled WGS sequence"/>
</dbReference>
<accession>A0AAD6WKN2</accession>
<reference evidence="2" key="1">
    <citation type="submission" date="2023-03" db="EMBL/GenBank/DDBJ databases">
        <title>Massive genome expansion in bonnet fungi (Mycena s.s.) driven by repeated elements and novel gene families across ecological guilds.</title>
        <authorList>
            <consortium name="Lawrence Berkeley National Laboratory"/>
            <person name="Harder C.B."/>
            <person name="Miyauchi S."/>
            <person name="Viragh M."/>
            <person name="Kuo A."/>
            <person name="Thoen E."/>
            <person name="Andreopoulos B."/>
            <person name="Lu D."/>
            <person name="Skrede I."/>
            <person name="Drula E."/>
            <person name="Henrissat B."/>
            <person name="Morin E."/>
            <person name="Kohler A."/>
            <person name="Barry K."/>
            <person name="LaButti K."/>
            <person name="Morin E."/>
            <person name="Salamov A."/>
            <person name="Lipzen A."/>
            <person name="Mereny Z."/>
            <person name="Hegedus B."/>
            <person name="Baldrian P."/>
            <person name="Stursova M."/>
            <person name="Weitz H."/>
            <person name="Taylor A."/>
            <person name="Grigoriev I.V."/>
            <person name="Nagy L.G."/>
            <person name="Martin F."/>
            <person name="Kauserud H."/>
        </authorList>
    </citation>
    <scope>NUCLEOTIDE SEQUENCE</scope>
    <source>
        <strain evidence="2">CBHHK200</strain>
    </source>
</reference>
<sequence>MANDAAFANPSAGEEECRRSTALKQGGHVPEAGDSSSGRSRRSSGGRVPASAHDPAAMVVGFWRDCVPEAGDSWKLYQRRRSSSLKAKLYRIAFCRARDAFTIPHDAPPSRRGRRTSTRPPPAANGQFRCSASPSSPSPRCRAGRRAPLAMVAAQVCVWIPESRRAAAATTTTSTPPPRRHPDGTDTDTGTNAHTHPKSPAPPPPLLVKPFPEVTDARLPISQHEHEYVGASQSESKWESRHEQLWAEGRKVRKKKEEWVRMACAGRFFSRARIRRPSPSSWALRPTNRRRDASGRWWRALGGGGELMVVAGQYHCTRAWSASRRVGSDAFHPFGAWFGPRWIALGSRLAAHRGRTEKTIGQPGDRDIEVADRISTRTKLVLCEYRRERAHGGEHTDIPTHPRSRSPERYNRAWRTRTHPPSGPRRPTHSHSHRPYPTHTHTQPVPPFVRSLHSPREKNLKKKRSTSQRIGEWIAPSLARSDAEHERAATRCDDVECGDMGCDAIPSLRALRTLPAFLPEPPSASAALRWADTRRSLECTHSISWRVGAGDKHIAIGEEIGAPVSVRRACQGSNRWLADEDDPARDDH</sequence>
<name>A0AAD6WKN2_9AGAR</name>
<feature type="region of interest" description="Disordered" evidence="1">
    <location>
        <begin position="168"/>
        <end position="207"/>
    </location>
</feature>
<feature type="compositionally biased region" description="Basic residues" evidence="1">
    <location>
        <begin position="426"/>
        <end position="436"/>
    </location>
</feature>
<evidence type="ECO:0000256" key="1">
    <source>
        <dbReference type="SAM" id="MobiDB-lite"/>
    </source>
</evidence>
<keyword evidence="3" id="KW-1185">Reference proteome</keyword>
<feature type="compositionally biased region" description="Basic and acidic residues" evidence="1">
    <location>
        <begin position="391"/>
        <end position="411"/>
    </location>
</feature>
<comment type="caution">
    <text evidence="2">The sequence shown here is derived from an EMBL/GenBank/DDBJ whole genome shotgun (WGS) entry which is preliminary data.</text>
</comment>
<feature type="region of interest" description="Disordered" evidence="1">
    <location>
        <begin position="391"/>
        <end position="468"/>
    </location>
</feature>
<gene>
    <name evidence="2" type="ORF">C8F04DRAFT_1408993</name>
</gene>
<evidence type="ECO:0000313" key="2">
    <source>
        <dbReference type="EMBL" id="KAJ7015785.1"/>
    </source>
</evidence>
<evidence type="ECO:0000313" key="3">
    <source>
        <dbReference type="Proteomes" id="UP001218188"/>
    </source>
</evidence>
<dbReference type="EMBL" id="JARJCM010000881">
    <property type="protein sequence ID" value="KAJ7015785.1"/>
    <property type="molecule type" value="Genomic_DNA"/>
</dbReference>
<dbReference type="AlphaFoldDB" id="A0AAD6WKN2"/>
<feature type="region of interest" description="Disordered" evidence="1">
    <location>
        <begin position="103"/>
        <end position="143"/>
    </location>
</feature>
<feature type="region of interest" description="Disordered" evidence="1">
    <location>
        <begin position="1"/>
        <end position="52"/>
    </location>
</feature>
<proteinExistence type="predicted"/>
<organism evidence="2 3">
    <name type="scientific">Mycena alexandri</name>
    <dbReference type="NCBI Taxonomy" id="1745969"/>
    <lineage>
        <taxon>Eukaryota</taxon>
        <taxon>Fungi</taxon>
        <taxon>Dikarya</taxon>
        <taxon>Basidiomycota</taxon>
        <taxon>Agaricomycotina</taxon>
        <taxon>Agaricomycetes</taxon>
        <taxon>Agaricomycetidae</taxon>
        <taxon>Agaricales</taxon>
        <taxon>Marasmiineae</taxon>
        <taxon>Mycenaceae</taxon>
        <taxon>Mycena</taxon>
    </lineage>
</organism>